<evidence type="ECO:0000313" key="3">
    <source>
        <dbReference type="EMBL" id="KAG0478134.1"/>
    </source>
</evidence>
<reference evidence="4 5" key="1">
    <citation type="journal article" date="2020" name="Nat. Food">
        <title>A phased Vanilla planifolia genome enables genetic improvement of flavour and production.</title>
        <authorList>
            <person name="Hasing T."/>
            <person name="Tang H."/>
            <person name="Brym M."/>
            <person name="Khazi F."/>
            <person name="Huang T."/>
            <person name="Chambers A.H."/>
        </authorList>
    </citation>
    <scope>NUCLEOTIDE SEQUENCE [LARGE SCALE GENOMIC DNA]</scope>
    <source>
        <tissue evidence="2">Leaf</tissue>
    </source>
</reference>
<evidence type="ECO:0000256" key="1">
    <source>
        <dbReference type="SAM" id="MobiDB-lite"/>
    </source>
</evidence>
<name>A0A835QRD1_VANPL</name>
<dbReference type="EMBL" id="JADCNL010000006">
    <property type="protein sequence ID" value="KAG0476428.1"/>
    <property type="molecule type" value="Genomic_DNA"/>
</dbReference>
<feature type="region of interest" description="Disordered" evidence="1">
    <location>
        <begin position="29"/>
        <end position="52"/>
    </location>
</feature>
<evidence type="ECO:0000313" key="2">
    <source>
        <dbReference type="EMBL" id="KAG0476428.1"/>
    </source>
</evidence>
<evidence type="ECO:0000313" key="5">
    <source>
        <dbReference type="Proteomes" id="UP000639772"/>
    </source>
</evidence>
<comment type="caution">
    <text evidence="2">The sequence shown here is derived from an EMBL/GenBank/DDBJ whole genome shotgun (WGS) entry which is preliminary data.</text>
</comment>
<proteinExistence type="predicted"/>
<dbReference type="Proteomes" id="UP000636800">
    <property type="component" value="Chromosome 6"/>
</dbReference>
<gene>
    <name evidence="3" type="ORF">HPP92_012853</name>
    <name evidence="2" type="ORF">HPP92_013269</name>
</gene>
<dbReference type="Proteomes" id="UP000639772">
    <property type="component" value="Chromosome 6"/>
</dbReference>
<keyword evidence="4" id="KW-1185">Reference proteome</keyword>
<dbReference type="AlphaFoldDB" id="A0A835QRD1"/>
<sequence>MGVVFSSGTSRQLTKLKTFLGLCRLASPSSATTASPAVPRPRPTSLTSSSSANKIAPFSAYPIHSISPHLPIKQPSHLHLQAEMVIKERNMLTSSPWSRPTATLLTDRASSSTTKVRFPFFMDFSVLLVFHESSITG</sequence>
<accession>A0A835QRD1</accession>
<evidence type="ECO:0000313" key="4">
    <source>
        <dbReference type="Proteomes" id="UP000636800"/>
    </source>
</evidence>
<feature type="compositionally biased region" description="Low complexity" evidence="1">
    <location>
        <begin position="29"/>
        <end position="51"/>
    </location>
</feature>
<dbReference type="EMBL" id="JADCNM010000006">
    <property type="protein sequence ID" value="KAG0478134.1"/>
    <property type="molecule type" value="Genomic_DNA"/>
</dbReference>
<organism evidence="2 4">
    <name type="scientific">Vanilla planifolia</name>
    <name type="common">Vanilla</name>
    <dbReference type="NCBI Taxonomy" id="51239"/>
    <lineage>
        <taxon>Eukaryota</taxon>
        <taxon>Viridiplantae</taxon>
        <taxon>Streptophyta</taxon>
        <taxon>Embryophyta</taxon>
        <taxon>Tracheophyta</taxon>
        <taxon>Spermatophyta</taxon>
        <taxon>Magnoliopsida</taxon>
        <taxon>Liliopsida</taxon>
        <taxon>Asparagales</taxon>
        <taxon>Orchidaceae</taxon>
        <taxon>Vanilloideae</taxon>
        <taxon>Vanilleae</taxon>
        <taxon>Vanilla</taxon>
    </lineage>
</organism>
<protein>
    <submittedName>
        <fullName evidence="2">Uncharacterized protein</fullName>
    </submittedName>
</protein>